<accession>A0A4R4XC01</accession>
<gene>
    <name evidence="2" type="ORF">E1218_08000</name>
</gene>
<feature type="transmembrane region" description="Helical" evidence="1">
    <location>
        <begin position="25"/>
        <end position="43"/>
    </location>
</feature>
<evidence type="ECO:0008006" key="4">
    <source>
        <dbReference type="Google" id="ProtNLM"/>
    </source>
</evidence>
<dbReference type="EMBL" id="SMKR01000024">
    <property type="protein sequence ID" value="TDD28198.1"/>
    <property type="molecule type" value="Genomic_DNA"/>
</dbReference>
<dbReference type="OrthoDB" id="9861330at2"/>
<protein>
    <recommendedName>
        <fullName evidence="4">DUF4386 family protein</fullName>
    </recommendedName>
</protein>
<keyword evidence="1" id="KW-0472">Membrane</keyword>
<keyword evidence="3" id="KW-1185">Reference proteome</keyword>
<feature type="transmembrane region" description="Helical" evidence="1">
    <location>
        <begin position="207"/>
        <end position="225"/>
    </location>
</feature>
<name>A0A4R4XC01_9ACTN</name>
<evidence type="ECO:0000256" key="1">
    <source>
        <dbReference type="SAM" id="Phobius"/>
    </source>
</evidence>
<feature type="transmembrane region" description="Helical" evidence="1">
    <location>
        <begin position="153"/>
        <end position="171"/>
    </location>
</feature>
<evidence type="ECO:0000313" key="2">
    <source>
        <dbReference type="EMBL" id="TDD28198.1"/>
    </source>
</evidence>
<organism evidence="2 3">
    <name type="scientific">Kribbella turkmenica</name>
    <dbReference type="NCBI Taxonomy" id="2530375"/>
    <lineage>
        <taxon>Bacteria</taxon>
        <taxon>Bacillati</taxon>
        <taxon>Actinomycetota</taxon>
        <taxon>Actinomycetes</taxon>
        <taxon>Propionibacteriales</taxon>
        <taxon>Kribbellaceae</taxon>
        <taxon>Kribbella</taxon>
    </lineage>
</organism>
<feature type="transmembrane region" description="Helical" evidence="1">
    <location>
        <begin position="112"/>
        <end position="133"/>
    </location>
</feature>
<sequence length="227" mass="23421">MSTTSTGSPALTITDGRQLSRAGRLLIGSFIGFVVFVATMIATTNGYDAALSAAAEQRGVSLNDLPAEAVAPINHEYNQIWQGVLLLVLVMLTLGIYIAGVRLATYGVLGRASVFAGAVMPLCWLAVFALDYALGTDNPDGWFGAYDAVYNRAITLSTVAGSLALLGMLVLLRRAGVARRTGVVVAALAVLTVVTAVAFGAPPVVPLLLAAIVGIVMVRTARSVTAG</sequence>
<evidence type="ECO:0000313" key="3">
    <source>
        <dbReference type="Proteomes" id="UP000295172"/>
    </source>
</evidence>
<keyword evidence="1" id="KW-1133">Transmembrane helix</keyword>
<reference evidence="2 3" key="1">
    <citation type="submission" date="2019-02" db="EMBL/GenBank/DDBJ databases">
        <title>Draft genome sequences of novel Actinobacteria.</title>
        <authorList>
            <person name="Sahin N."/>
            <person name="Ay H."/>
            <person name="Saygin H."/>
        </authorList>
    </citation>
    <scope>NUCLEOTIDE SEQUENCE [LARGE SCALE GENOMIC DNA]</scope>
    <source>
        <strain evidence="2 3">16K104</strain>
    </source>
</reference>
<feature type="transmembrane region" description="Helical" evidence="1">
    <location>
        <begin position="80"/>
        <end position="100"/>
    </location>
</feature>
<comment type="caution">
    <text evidence="2">The sequence shown here is derived from an EMBL/GenBank/DDBJ whole genome shotgun (WGS) entry which is preliminary data.</text>
</comment>
<proteinExistence type="predicted"/>
<dbReference type="RefSeq" id="WP_132317842.1">
    <property type="nucleotide sequence ID" value="NZ_SMKR01000024.1"/>
</dbReference>
<dbReference type="AlphaFoldDB" id="A0A4R4XC01"/>
<dbReference type="Proteomes" id="UP000295172">
    <property type="component" value="Unassembled WGS sequence"/>
</dbReference>
<keyword evidence="1" id="KW-0812">Transmembrane</keyword>